<dbReference type="InterPro" id="IPR029058">
    <property type="entry name" value="AB_hydrolase_fold"/>
</dbReference>
<sequence>MGTKRVVVVCGWMGAKARPVTKYADLYRKLGYDAVVLLSSQGDFLTDGANVHPTATDDLLPPAESLELIPHMLSNGGCRSWYCFEDHLRASQRAFRVPAMVFDSAPSRATTEALLETWKGAGNLPSLGLSLGMRAFLVQLTLYPYVTRTANVFGLHWRRYFVEQAHIPKLFLYSSADEIVSAECVQAAIEDATAHGSDVASVNFGRSPHVSHLATEPVGYTKHLQAFLDKHVR</sequence>
<dbReference type="GO" id="GO:0005640">
    <property type="term" value="C:nuclear outer membrane"/>
    <property type="evidence" value="ECO:0007669"/>
    <property type="project" value="UniProtKB-SubCell"/>
</dbReference>
<dbReference type="OrthoDB" id="77878at2759"/>
<protein>
    <submittedName>
        <fullName evidence="7">Uncharacterized protein</fullName>
    </submittedName>
</protein>
<dbReference type="EMBL" id="KK583924">
    <property type="protein sequence ID" value="KDO16792.1"/>
    <property type="molecule type" value="Genomic_DNA"/>
</dbReference>
<accession>A0A067BQ47</accession>
<evidence type="ECO:0000256" key="3">
    <source>
        <dbReference type="ARBA" id="ARBA00022989"/>
    </source>
</evidence>
<keyword evidence="4" id="KW-0472">Membrane</keyword>
<dbReference type="PANTHER" id="PTHR12265:SF30">
    <property type="entry name" value="TRANSMEMBRANE PROTEIN 53"/>
    <property type="match status" value="1"/>
</dbReference>
<dbReference type="GeneID" id="24139251"/>
<evidence type="ECO:0000256" key="1">
    <source>
        <dbReference type="ARBA" id="ARBA00007387"/>
    </source>
</evidence>
<dbReference type="InterPro" id="IPR008547">
    <property type="entry name" value="DUF829_TMEM53"/>
</dbReference>
<keyword evidence="2" id="KW-0812">Transmembrane</keyword>
<keyword evidence="5" id="KW-0539">Nucleus</keyword>
<comment type="similarity">
    <text evidence="1">Belongs to the TMEM53 family.</text>
</comment>
<dbReference type="OMA" id="SWYCFED"/>
<keyword evidence="3" id="KW-1133">Transmembrane helix</keyword>
<evidence type="ECO:0000313" key="7">
    <source>
        <dbReference type="EMBL" id="KDO16792.1"/>
    </source>
</evidence>
<dbReference type="SUPFAM" id="SSF53474">
    <property type="entry name" value="alpha/beta-Hydrolases"/>
    <property type="match status" value="1"/>
</dbReference>
<dbReference type="Pfam" id="PF05705">
    <property type="entry name" value="DUF829"/>
    <property type="match status" value="1"/>
</dbReference>
<comment type="subcellular location">
    <subcellularLocation>
        <location evidence="6">Nucleus outer membrane</location>
        <topology evidence="6">Single-pass membrane protein</topology>
    </subcellularLocation>
</comment>
<proteinExistence type="inferred from homology"/>
<dbReference type="AlphaFoldDB" id="A0A067BQ47"/>
<dbReference type="Proteomes" id="UP000030745">
    <property type="component" value="Unassembled WGS sequence"/>
</dbReference>
<evidence type="ECO:0000256" key="4">
    <source>
        <dbReference type="ARBA" id="ARBA00023136"/>
    </source>
</evidence>
<dbReference type="RefSeq" id="XP_012212502.1">
    <property type="nucleotide sequence ID" value="XM_012357112.1"/>
</dbReference>
<keyword evidence="8" id="KW-1185">Reference proteome</keyword>
<reference evidence="7 8" key="1">
    <citation type="journal article" date="2013" name="PLoS Genet.">
        <title>Distinctive expansion of potential virulence genes in the genome of the oomycete fish pathogen Saprolegnia parasitica.</title>
        <authorList>
            <person name="Jiang R.H."/>
            <person name="de Bruijn I."/>
            <person name="Haas B.J."/>
            <person name="Belmonte R."/>
            <person name="Lobach L."/>
            <person name="Christie J."/>
            <person name="van den Ackerveken G."/>
            <person name="Bottin A."/>
            <person name="Bulone V."/>
            <person name="Diaz-Moreno S.M."/>
            <person name="Dumas B."/>
            <person name="Fan L."/>
            <person name="Gaulin E."/>
            <person name="Govers F."/>
            <person name="Grenville-Briggs L.J."/>
            <person name="Horner N.R."/>
            <person name="Levin J.Z."/>
            <person name="Mammella M."/>
            <person name="Meijer H.J."/>
            <person name="Morris P."/>
            <person name="Nusbaum C."/>
            <person name="Oome S."/>
            <person name="Phillips A.J."/>
            <person name="van Rooyen D."/>
            <person name="Rzeszutek E."/>
            <person name="Saraiva M."/>
            <person name="Secombes C.J."/>
            <person name="Seidl M.F."/>
            <person name="Snel B."/>
            <person name="Stassen J.H."/>
            <person name="Sykes S."/>
            <person name="Tripathy S."/>
            <person name="van den Berg H."/>
            <person name="Vega-Arreguin J.C."/>
            <person name="Wawra S."/>
            <person name="Young S.K."/>
            <person name="Zeng Q."/>
            <person name="Dieguez-Uribeondo J."/>
            <person name="Russ C."/>
            <person name="Tyler B.M."/>
            <person name="van West P."/>
        </authorList>
    </citation>
    <scope>NUCLEOTIDE SEQUENCE [LARGE SCALE GENOMIC DNA]</scope>
    <source>
        <strain evidence="7 8">CBS 223.65</strain>
    </source>
</reference>
<dbReference type="VEuPathDB" id="FungiDB:SPRG_17721"/>
<evidence type="ECO:0000256" key="5">
    <source>
        <dbReference type="ARBA" id="ARBA00023242"/>
    </source>
</evidence>
<name>A0A067BQ47_SAPPC</name>
<organism evidence="7 8">
    <name type="scientific">Saprolegnia parasitica (strain CBS 223.65)</name>
    <dbReference type="NCBI Taxonomy" id="695850"/>
    <lineage>
        <taxon>Eukaryota</taxon>
        <taxon>Sar</taxon>
        <taxon>Stramenopiles</taxon>
        <taxon>Oomycota</taxon>
        <taxon>Saprolegniomycetes</taxon>
        <taxon>Saprolegniales</taxon>
        <taxon>Saprolegniaceae</taxon>
        <taxon>Saprolegnia</taxon>
    </lineage>
</organism>
<dbReference type="PANTHER" id="PTHR12265">
    <property type="entry name" value="TRANSMEMBRANE PROTEIN 53"/>
    <property type="match status" value="1"/>
</dbReference>
<dbReference type="KEGG" id="spar:SPRG_17721"/>
<evidence type="ECO:0000256" key="6">
    <source>
        <dbReference type="ARBA" id="ARBA00034303"/>
    </source>
</evidence>
<evidence type="ECO:0000313" key="8">
    <source>
        <dbReference type="Proteomes" id="UP000030745"/>
    </source>
</evidence>
<dbReference type="Gene3D" id="3.40.50.1820">
    <property type="entry name" value="alpha/beta hydrolase"/>
    <property type="match status" value="1"/>
</dbReference>
<gene>
    <name evidence="7" type="ORF">SPRG_17721</name>
</gene>
<evidence type="ECO:0000256" key="2">
    <source>
        <dbReference type="ARBA" id="ARBA00022692"/>
    </source>
</evidence>